<dbReference type="GO" id="GO:0016020">
    <property type="term" value="C:membrane"/>
    <property type="evidence" value="ECO:0007669"/>
    <property type="project" value="UniProtKB-SubCell"/>
</dbReference>
<feature type="transmembrane region" description="Helical" evidence="8">
    <location>
        <begin position="286"/>
        <end position="313"/>
    </location>
</feature>
<dbReference type="PANTHER" id="PTHR21716">
    <property type="entry name" value="TRANSMEMBRANE PROTEIN"/>
    <property type="match status" value="1"/>
</dbReference>
<comment type="subcellular location">
    <subcellularLocation>
        <location evidence="1">Membrane</location>
        <topology evidence="1">Multi-pass membrane protein</topology>
    </subcellularLocation>
</comment>
<feature type="transmembrane region" description="Helical" evidence="8">
    <location>
        <begin position="325"/>
        <end position="346"/>
    </location>
</feature>
<feature type="transmembrane region" description="Helical" evidence="8">
    <location>
        <begin position="235"/>
        <end position="254"/>
    </location>
</feature>
<feature type="transmembrane region" description="Helical" evidence="8">
    <location>
        <begin position="384"/>
        <end position="406"/>
    </location>
</feature>
<dbReference type="AlphaFoldDB" id="A0A3D3R3B9"/>
<dbReference type="Pfam" id="PF01594">
    <property type="entry name" value="AI-2E_transport"/>
    <property type="match status" value="1"/>
</dbReference>
<feature type="coiled-coil region" evidence="6">
    <location>
        <begin position="129"/>
        <end position="156"/>
    </location>
</feature>
<accession>A0A3D3R3B9</accession>
<comment type="similarity">
    <text evidence="2">Belongs to the autoinducer-2 exporter (AI-2E) (TC 2.A.86) family.</text>
</comment>
<comment type="caution">
    <text evidence="9">The sequence shown here is derived from an EMBL/GenBank/DDBJ whole genome shotgun (WGS) entry which is preliminary data.</text>
</comment>
<evidence type="ECO:0000256" key="5">
    <source>
        <dbReference type="ARBA" id="ARBA00023136"/>
    </source>
</evidence>
<evidence type="ECO:0000256" key="1">
    <source>
        <dbReference type="ARBA" id="ARBA00004141"/>
    </source>
</evidence>
<proteinExistence type="inferred from homology"/>
<protein>
    <recommendedName>
        <fullName evidence="11">AI-2E family transporter</fullName>
    </recommendedName>
</protein>
<evidence type="ECO:0000256" key="8">
    <source>
        <dbReference type="SAM" id="Phobius"/>
    </source>
</evidence>
<dbReference type="Proteomes" id="UP000263642">
    <property type="component" value="Unassembled WGS sequence"/>
</dbReference>
<sequence length="436" mass="47368">MECCRKPCLSGKITGTHMHKTGEKNLSAHNQPETRARADADMVKNLQTDSSHTLAHTIITLIIVVVLASALVIAWEIILALFMAVLFGVFLTHTSRLVSDRTRLPYKASLAALVLLLICAFLGTTTFFFVQINQEIEEARQQIDEGINRIQNWAEEYTSISSVIHSTPILAQMLSSQKEQLNQDKAEQPSPAEKEQSGSKQEPGTAKKNSQNSIQSLTQPAQQAMSFVGSMFKSTFGVVVNVVLILFVGLFLAVSPHTYRDGVVVLFPPERRDRISGLMTQLSDTLWHWLLGRFGSMVITGLGAWLVLSLIGVPMAGTLGLISGLLTFIPNIGSLIAFCLAILIALPKGPTTAALVVPAFIGLQLVESYLITPLIQEQQVSLPPALLISFQAIMGVLFGFLGAMVASPLLAASKVIVQELYVKDYLEKQSSSVPGD</sequence>
<evidence type="ECO:0000256" key="6">
    <source>
        <dbReference type="SAM" id="Coils"/>
    </source>
</evidence>
<dbReference type="InterPro" id="IPR002549">
    <property type="entry name" value="AI-2E-like"/>
</dbReference>
<name>A0A3D3R3B9_9PLAN</name>
<dbReference type="PANTHER" id="PTHR21716:SF62">
    <property type="entry name" value="TRANSPORT PROTEIN YDBI-RELATED"/>
    <property type="match status" value="1"/>
</dbReference>
<keyword evidence="4 8" id="KW-1133">Transmembrane helix</keyword>
<feature type="region of interest" description="Disordered" evidence="7">
    <location>
        <begin position="180"/>
        <end position="215"/>
    </location>
</feature>
<evidence type="ECO:0000256" key="4">
    <source>
        <dbReference type="ARBA" id="ARBA00022989"/>
    </source>
</evidence>
<keyword evidence="5 8" id="KW-0472">Membrane</keyword>
<reference evidence="9 10" key="1">
    <citation type="journal article" date="2018" name="Nat. Biotechnol.">
        <title>A standardized bacterial taxonomy based on genome phylogeny substantially revises the tree of life.</title>
        <authorList>
            <person name="Parks D.H."/>
            <person name="Chuvochina M."/>
            <person name="Waite D.W."/>
            <person name="Rinke C."/>
            <person name="Skarshewski A."/>
            <person name="Chaumeil P.A."/>
            <person name="Hugenholtz P."/>
        </authorList>
    </citation>
    <scope>NUCLEOTIDE SEQUENCE [LARGE SCALE GENOMIC DNA]</scope>
    <source>
        <strain evidence="9">UBA9375</strain>
    </source>
</reference>
<evidence type="ECO:0000256" key="3">
    <source>
        <dbReference type="ARBA" id="ARBA00022692"/>
    </source>
</evidence>
<evidence type="ECO:0008006" key="11">
    <source>
        <dbReference type="Google" id="ProtNLM"/>
    </source>
</evidence>
<dbReference type="GO" id="GO:0055085">
    <property type="term" value="P:transmembrane transport"/>
    <property type="evidence" value="ECO:0007669"/>
    <property type="project" value="TreeGrafter"/>
</dbReference>
<feature type="compositionally biased region" description="Basic and acidic residues" evidence="7">
    <location>
        <begin position="181"/>
        <end position="197"/>
    </location>
</feature>
<evidence type="ECO:0000313" key="10">
    <source>
        <dbReference type="Proteomes" id="UP000263642"/>
    </source>
</evidence>
<evidence type="ECO:0000256" key="2">
    <source>
        <dbReference type="ARBA" id="ARBA00009773"/>
    </source>
</evidence>
<dbReference type="EMBL" id="DQAY01000056">
    <property type="protein sequence ID" value="HCO23323.1"/>
    <property type="molecule type" value="Genomic_DNA"/>
</dbReference>
<organism evidence="9 10">
    <name type="scientific">Gimesia maris</name>
    <dbReference type="NCBI Taxonomy" id="122"/>
    <lineage>
        <taxon>Bacteria</taxon>
        <taxon>Pseudomonadati</taxon>
        <taxon>Planctomycetota</taxon>
        <taxon>Planctomycetia</taxon>
        <taxon>Planctomycetales</taxon>
        <taxon>Planctomycetaceae</taxon>
        <taxon>Gimesia</taxon>
    </lineage>
</organism>
<feature type="compositionally biased region" description="Polar residues" evidence="7">
    <location>
        <begin position="198"/>
        <end position="215"/>
    </location>
</feature>
<feature type="transmembrane region" description="Helical" evidence="8">
    <location>
        <begin position="58"/>
        <end position="90"/>
    </location>
</feature>
<feature type="transmembrane region" description="Helical" evidence="8">
    <location>
        <begin position="352"/>
        <end position="372"/>
    </location>
</feature>
<gene>
    <name evidence="9" type="ORF">DIT97_09810</name>
</gene>
<evidence type="ECO:0000313" key="9">
    <source>
        <dbReference type="EMBL" id="HCO23323.1"/>
    </source>
</evidence>
<keyword evidence="6" id="KW-0175">Coiled coil</keyword>
<keyword evidence="3 8" id="KW-0812">Transmembrane</keyword>
<evidence type="ECO:0000256" key="7">
    <source>
        <dbReference type="SAM" id="MobiDB-lite"/>
    </source>
</evidence>
<feature type="transmembrane region" description="Helical" evidence="8">
    <location>
        <begin position="110"/>
        <end position="130"/>
    </location>
</feature>